<accession>A0A382Y898</accession>
<reference evidence="1" key="1">
    <citation type="submission" date="2018-05" db="EMBL/GenBank/DDBJ databases">
        <authorList>
            <person name="Lanie J.A."/>
            <person name="Ng W.-L."/>
            <person name="Kazmierczak K.M."/>
            <person name="Andrzejewski T.M."/>
            <person name="Davidsen T.M."/>
            <person name="Wayne K.J."/>
            <person name="Tettelin H."/>
            <person name="Glass J.I."/>
            <person name="Rusch D."/>
            <person name="Podicherti R."/>
            <person name="Tsui H.-C.T."/>
            <person name="Winkler M.E."/>
        </authorList>
    </citation>
    <scope>NUCLEOTIDE SEQUENCE</scope>
</reference>
<sequence>MEIIGIKRNHDIQSALNLLEEGFMETKEHWS</sequence>
<organism evidence="1">
    <name type="scientific">marine metagenome</name>
    <dbReference type="NCBI Taxonomy" id="408172"/>
    <lineage>
        <taxon>unclassified sequences</taxon>
        <taxon>metagenomes</taxon>
        <taxon>ecological metagenomes</taxon>
    </lineage>
</organism>
<protein>
    <submittedName>
        <fullName evidence="1">Uncharacterized protein</fullName>
    </submittedName>
</protein>
<feature type="non-terminal residue" evidence="1">
    <location>
        <position position="31"/>
    </location>
</feature>
<name>A0A382Y898_9ZZZZ</name>
<proteinExistence type="predicted"/>
<dbReference type="EMBL" id="UINC01173782">
    <property type="protein sequence ID" value="SVD79567.1"/>
    <property type="molecule type" value="Genomic_DNA"/>
</dbReference>
<dbReference type="AlphaFoldDB" id="A0A382Y898"/>
<evidence type="ECO:0000313" key="1">
    <source>
        <dbReference type="EMBL" id="SVD79567.1"/>
    </source>
</evidence>
<gene>
    <name evidence="1" type="ORF">METZ01_LOCUS432421</name>
</gene>